<evidence type="ECO:0000256" key="1">
    <source>
        <dbReference type="SAM" id="Phobius"/>
    </source>
</evidence>
<evidence type="ECO:0008006" key="4">
    <source>
        <dbReference type="Google" id="ProtNLM"/>
    </source>
</evidence>
<keyword evidence="1" id="KW-1133">Transmembrane helix</keyword>
<dbReference type="OrthoDB" id="1144971at2"/>
<keyword evidence="1" id="KW-0812">Transmembrane</keyword>
<protein>
    <recommendedName>
        <fullName evidence="4">Tetratricopeptide repeat protein</fullName>
    </recommendedName>
</protein>
<dbReference type="SUPFAM" id="SSF48452">
    <property type="entry name" value="TPR-like"/>
    <property type="match status" value="1"/>
</dbReference>
<reference evidence="2 3" key="1">
    <citation type="submission" date="2019-09" db="EMBL/GenBank/DDBJ databases">
        <authorList>
            <person name="Cao W.R."/>
        </authorList>
    </citation>
    <scope>NUCLEOTIDE SEQUENCE [LARGE SCALE GENOMIC DNA]</scope>
    <source>
        <strain evidence="3">a4</strain>
    </source>
</reference>
<keyword evidence="1" id="KW-0472">Membrane</keyword>
<dbReference type="AlphaFoldDB" id="A0A7J5AAB1"/>
<keyword evidence="3" id="KW-1185">Reference proteome</keyword>
<dbReference type="EMBL" id="WAAU01000028">
    <property type="protein sequence ID" value="KAB1154501.1"/>
    <property type="molecule type" value="Genomic_DNA"/>
</dbReference>
<accession>A0A7J5AAB1</accession>
<dbReference type="Proteomes" id="UP000467305">
    <property type="component" value="Unassembled WGS sequence"/>
</dbReference>
<proteinExistence type="predicted"/>
<evidence type="ECO:0000313" key="3">
    <source>
        <dbReference type="Proteomes" id="UP000467305"/>
    </source>
</evidence>
<dbReference type="InterPro" id="IPR011990">
    <property type="entry name" value="TPR-like_helical_dom_sf"/>
</dbReference>
<sequence>MNLEDDILIERFLRKELSNEERTNFLKRIEIDEAFKECFLLEKRLLESFNDNDWSFAQNITSKEVEEYTELFRSEKGVSLKNTISEVNAIYKKESQSKKRKLFYISGIAATIVLLIVINLFKEDNNSTDYYNEYIMLNELPSFINRGEASEIKKLVSAENYFKKKEYKEVLSNLNKISNLKLKDGNYYVYKGISLIELKKYDKAEKTLDTLISGDLLDAQKGYWYKSLLFIKANQLDKAKKELKFIIENNYFKHKEAKELLTKLD</sequence>
<dbReference type="RefSeq" id="WP_150900569.1">
    <property type="nucleotide sequence ID" value="NZ_WAAU01000028.1"/>
</dbReference>
<organism evidence="2 3">
    <name type="scientific">Tenacibaculum aiptasiae</name>
    <dbReference type="NCBI Taxonomy" id="426481"/>
    <lineage>
        <taxon>Bacteria</taxon>
        <taxon>Pseudomonadati</taxon>
        <taxon>Bacteroidota</taxon>
        <taxon>Flavobacteriia</taxon>
        <taxon>Flavobacteriales</taxon>
        <taxon>Flavobacteriaceae</taxon>
        <taxon>Tenacibaculum</taxon>
    </lineage>
</organism>
<gene>
    <name evidence="2" type="ORF">F7018_13270</name>
</gene>
<evidence type="ECO:0000313" key="2">
    <source>
        <dbReference type="EMBL" id="KAB1154501.1"/>
    </source>
</evidence>
<name>A0A7J5AAB1_9FLAO</name>
<feature type="transmembrane region" description="Helical" evidence="1">
    <location>
        <begin position="102"/>
        <end position="121"/>
    </location>
</feature>
<comment type="caution">
    <text evidence="2">The sequence shown here is derived from an EMBL/GenBank/DDBJ whole genome shotgun (WGS) entry which is preliminary data.</text>
</comment>
<dbReference type="Gene3D" id="1.25.40.10">
    <property type="entry name" value="Tetratricopeptide repeat domain"/>
    <property type="match status" value="1"/>
</dbReference>